<dbReference type="CDD" id="cd16331">
    <property type="entry name" value="YjgA-like"/>
    <property type="match status" value="1"/>
</dbReference>
<keyword evidence="3" id="KW-0699">rRNA-binding</keyword>
<gene>
    <name evidence="5" type="ORF">DBZ36_01515</name>
</gene>
<keyword evidence="6" id="KW-1185">Reference proteome</keyword>
<evidence type="ECO:0000256" key="2">
    <source>
        <dbReference type="ARBA" id="ARBA00022517"/>
    </source>
</evidence>
<dbReference type="SUPFAM" id="SSF158710">
    <property type="entry name" value="PSPTO4464-like"/>
    <property type="match status" value="1"/>
</dbReference>
<evidence type="ECO:0000256" key="4">
    <source>
        <dbReference type="ARBA" id="ARBA00022884"/>
    </source>
</evidence>
<keyword evidence="2" id="KW-0690">Ribosome biogenesis</keyword>
<keyword evidence="4" id="KW-0694">RNA-binding</keyword>
<protein>
    <submittedName>
        <fullName evidence="5">DUF615 domain-containing protein</fullName>
    </submittedName>
</protein>
<evidence type="ECO:0000313" key="6">
    <source>
        <dbReference type="Proteomes" id="UP000286482"/>
    </source>
</evidence>
<dbReference type="Gene3D" id="1.10.60.30">
    <property type="entry name" value="PSPTO4464-like domains"/>
    <property type="match status" value="2"/>
</dbReference>
<dbReference type="OrthoDB" id="5293604at2"/>
<dbReference type="RefSeq" id="WP_120353162.1">
    <property type="nucleotide sequence ID" value="NZ_RAQO01000002.1"/>
</dbReference>
<proteinExistence type="predicted"/>
<dbReference type="PANTHER" id="PTHR38101:SF1">
    <property type="entry name" value="UPF0307 PROTEIN YJGA"/>
    <property type="match status" value="1"/>
</dbReference>
<dbReference type="EMBL" id="RAQO01000002">
    <property type="protein sequence ID" value="RKF21358.1"/>
    <property type="molecule type" value="Genomic_DNA"/>
</dbReference>
<name>A0A420EKY9_9ALTE</name>
<dbReference type="Proteomes" id="UP000286482">
    <property type="component" value="Unassembled WGS sequence"/>
</dbReference>
<dbReference type="NCBIfam" id="NF003593">
    <property type="entry name" value="PRK05255.1-1"/>
    <property type="match status" value="1"/>
</dbReference>
<sequence>MSEKPFDEPEDEIIWVSKSEMKRESQLKREIAISLIALKVKQVETVPLSAEMFEAVALGRRLQGKHEALRRHLNYMAKLMFHEDLEGIELALRLVKDAPFLHKRKLEELELLSAKVIQEGDAAVEQLLADYPKLERQRIRQITRNTKKNGEEKTIVELTKFLKKELLEAGLF</sequence>
<keyword evidence="1" id="KW-0963">Cytoplasm</keyword>
<dbReference type="GO" id="GO:0042254">
    <property type="term" value="P:ribosome biogenesis"/>
    <property type="evidence" value="ECO:0007669"/>
    <property type="project" value="UniProtKB-KW"/>
</dbReference>
<dbReference type="AlphaFoldDB" id="A0A420EKY9"/>
<evidence type="ECO:0000256" key="3">
    <source>
        <dbReference type="ARBA" id="ARBA00022730"/>
    </source>
</evidence>
<dbReference type="InterPro" id="IPR006839">
    <property type="entry name" value="DarP"/>
</dbReference>
<dbReference type="InterPro" id="IPR023153">
    <property type="entry name" value="DarP_sf"/>
</dbReference>
<organism evidence="5 6">
    <name type="scientific">Alginatibacterium sediminis</name>
    <dbReference type="NCBI Taxonomy" id="2164068"/>
    <lineage>
        <taxon>Bacteria</taxon>
        <taxon>Pseudomonadati</taxon>
        <taxon>Pseudomonadota</taxon>
        <taxon>Gammaproteobacteria</taxon>
        <taxon>Alteromonadales</taxon>
        <taxon>Alteromonadaceae</taxon>
        <taxon>Alginatibacterium</taxon>
    </lineage>
</organism>
<accession>A0A420EKY9</accession>
<evidence type="ECO:0000256" key="1">
    <source>
        <dbReference type="ARBA" id="ARBA00022490"/>
    </source>
</evidence>
<reference evidence="5 6" key="1">
    <citation type="submission" date="2018-09" db="EMBL/GenBank/DDBJ databases">
        <authorList>
            <person name="Wang Z."/>
        </authorList>
    </citation>
    <scope>NUCLEOTIDE SEQUENCE [LARGE SCALE GENOMIC DNA]</scope>
    <source>
        <strain evidence="5 6">ALS 81</strain>
    </source>
</reference>
<evidence type="ECO:0000313" key="5">
    <source>
        <dbReference type="EMBL" id="RKF21358.1"/>
    </source>
</evidence>
<dbReference type="PANTHER" id="PTHR38101">
    <property type="entry name" value="UPF0307 PROTEIN YJGA"/>
    <property type="match status" value="1"/>
</dbReference>
<comment type="caution">
    <text evidence="5">The sequence shown here is derived from an EMBL/GenBank/DDBJ whole genome shotgun (WGS) entry which is preliminary data.</text>
</comment>
<dbReference type="GO" id="GO:0019843">
    <property type="term" value="F:rRNA binding"/>
    <property type="evidence" value="ECO:0007669"/>
    <property type="project" value="UniProtKB-KW"/>
</dbReference>
<dbReference type="GO" id="GO:0005829">
    <property type="term" value="C:cytosol"/>
    <property type="evidence" value="ECO:0007669"/>
    <property type="project" value="TreeGrafter"/>
</dbReference>
<dbReference type="Pfam" id="PF04751">
    <property type="entry name" value="DarP"/>
    <property type="match status" value="1"/>
</dbReference>